<dbReference type="InParanoid" id="A0A1D2VKE5"/>
<evidence type="ECO:0000256" key="1">
    <source>
        <dbReference type="ARBA" id="ARBA00004173"/>
    </source>
</evidence>
<dbReference type="PROSITE" id="PS51709">
    <property type="entry name" value="G_TRME"/>
    <property type="match status" value="1"/>
</dbReference>
<dbReference type="GO" id="GO:0070899">
    <property type="term" value="P:mitochondrial tRNA wobble uridine modification"/>
    <property type="evidence" value="ECO:0007669"/>
    <property type="project" value="EnsemblFungi"/>
</dbReference>
<proteinExistence type="inferred from homology"/>
<dbReference type="InterPro" id="IPR018948">
    <property type="entry name" value="GTP-bd_TrmE_N"/>
</dbReference>
<gene>
    <name evidence="8" type="ORF">ASCRUDRAFT_33550</name>
</gene>
<organism evidence="8 9">
    <name type="scientific">Ascoidea rubescens DSM 1968</name>
    <dbReference type="NCBI Taxonomy" id="1344418"/>
    <lineage>
        <taxon>Eukaryota</taxon>
        <taxon>Fungi</taxon>
        <taxon>Dikarya</taxon>
        <taxon>Ascomycota</taxon>
        <taxon>Saccharomycotina</taxon>
        <taxon>Saccharomycetes</taxon>
        <taxon>Ascoideaceae</taxon>
        <taxon>Ascoidea</taxon>
    </lineage>
</organism>
<dbReference type="Pfam" id="PF10396">
    <property type="entry name" value="TrmE_N"/>
    <property type="match status" value="1"/>
</dbReference>
<dbReference type="SUPFAM" id="SSF52540">
    <property type="entry name" value="P-loop containing nucleoside triphosphate hydrolases"/>
    <property type="match status" value="1"/>
</dbReference>
<evidence type="ECO:0000256" key="4">
    <source>
        <dbReference type="ARBA" id="ARBA00022741"/>
    </source>
</evidence>
<sequence length="503" mass="56388">MFKNTTINRKITLLSTISKRFFSIPTIFALSTKQGKSAIGIIRISGPESSYILQELTLNKYSLPKPRVAVIQKIYSPKTKSIIDEAVVISFKGPKSFTGEDLIELHLHGGISIINAVLSSIKSLNNNKNKNIRYAVNGEFSKRAFMNGKFDLTEIEGIRDIIEAETESQRIAAMNSMKGDNKRVFNQWRTNILNNIAKLTALLDFGEDYLSEETDKILNQVNDNIQKTKHEIEEYLRRGERSEILLKGFKLTLLGPPNVGKSSLLNQLANNEVAIVSDIAGTTRDIVNVPLDIGGYKVVLGDTAGIRSLNNTKDIVEHEGIKRAKFNALNSDLTLLILSTDEFEKELRDEQIIEQIRELKNKDKKMLIILNKIDLVKDKKKLEDIIEKIALSLNITKEALNLISCNNKIGIDELMDVLIKNFKQISLTEEIEPLGLSERCQDIIKNDILFGMDEFENFVELEDVVLATESLKQSVEGIGKITGTAIGIEEVLDVVFSSFCIGK</sequence>
<dbReference type="FunFam" id="3.30.1360.120:FF:000007">
    <property type="entry name" value="tRNA modification GTPase GTPBP3, mitochondrial"/>
    <property type="match status" value="1"/>
</dbReference>
<dbReference type="Gene3D" id="1.20.120.430">
    <property type="entry name" value="tRNA modification GTPase MnmE domain 2"/>
    <property type="match status" value="1"/>
</dbReference>
<protein>
    <submittedName>
        <fullName evidence="8">Mitochondrial protein, forms a heterodimer complex with Mto1p</fullName>
    </submittedName>
</protein>
<dbReference type="NCBIfam" id="TIGR00450">
    <property type="entry name" value="mnmE_trmE_thdF"/>
    <property type="match status" value="1"/>
</dbReference>
<dbReference type="RefSeq" id="XP_020048389.1">
    <property type="nucleotide sequence ID" value="XM_020190441.1"/>
</dbReference>
<dbReference type="CDD" id="cd04164">
    <property type="entry name" value="trmE"/>
    <property type="match status" value="1"/>
</dbReference>
<keyword evidence="4 6" id="KW-0547">Nucleotide-binding</keyword>
<dbReference type="Proteomes" id="UP000095038">
    <property type="component" value="Unassembled WGS sequence"/>
</dbReference>
<dbReference type="GO" id="GO:0030488">
    <property type="term" value="P:tRNA methylation"/>
    <property type="evidence" value="ECO:0007669"/>
    <property type="project" value="TreeGrafter"/>
</dbReference>
<keyword evidence="3 6" id="KW-0819">tRNA processing</keyword>
<reference evidence="9" key="1">
    <citation type="submission" date="2016-05" db="EMBL/GenBank/DDBJ databases">
        <title>Comparative genomics of biotechnologically important yeasts.</title>
        <authorList>
            <consortium name="DOE Joint Genome Institute"/>
            <person name="Riley R."/>
            <person name="Haridas S."/>
            <person name="Wolfe K.H."/>
            <person name="Lopes M.R."/>
            <person name="Hittinger C.T."/>
            <person name="Goker M."/>
            <person name="Salamov A."/>
            <person name="Wisecaver J."/>
            <person name="Long T.M."/>
            <person name="Aerts A.L."/>
            <person name="Barry K."/>
            <person name="Choi C."/>
            <person name="Clum A."/>
            <person name="Coughlan A.Y."/>
            <person name="Deshpande S."/>
            <person name="Douglass A.P."/>
            <person name="Hanson S.J."/>
            <person name="Klenk H.-P."/>
            <person name="Labutti K."/>
            <person name="Lapidus A."/>
            <person name="Lindquist E."/>
            <person name="Lipzen A."/>
            <person name="Meier-Kolthoff J.P."/>
            <person name="Ohm R.A."/>
            <person name="Otillar R.P."/>
            <person name="Pangilinan J."/>
            <person name="Peng Y."/>
            <person name="Rokas A."/>
            <person name="Rosa C.A."/>
            <person name="Scheuner C."/>
            <person name="Sibirny A.A."/>
            <person name="Slot J.C."/>
            <person name="Stielow J.B."/>
            <person name="Sun H."/>
            <person name="Kurtzman C.P."/>
            <person name="Blackwell M."/>
            <person name="Grigoriev I.V."/>
            <person name="Jeffries T.W."/>
        </authorList>
    </citation>
    <scope>NUCLEOTIDE SEQUENCE [LARGE SCALE GENOMIC DNA]</scope>
    <source>
        <strain evidence="9">DSM 1968</strain>
    </source>
</reference>
<evidence type="ECO:0000313" key="9">
    <source>
        <dbReference type="Proteomes" id="UP000095038"/>
    </source>
</evidence>
<dbReference type="PANTHER" id="PTHR42714">
    <property type="entry name" value="TRNA MODIFICATION GTPASE GTPBP3"/>
    <property type="match status" value="1"/>
</dbReference>
<evidence type="ECO:0000313" key="8">
    <source>
        <dbReference type="EMBL" id="ODV62082.1"/>
    </source>
</evidence>
<dbReference type="InterPro" id="IPR027417">
    <property type="entry name" value="P-loop_NTPase"/>
</dbReference>
<dbReference type="PANTHER" id="PTHR42714:SF2">
    <property type="entry name" value="TRNA MODIFICATION GTPASE GTPBP3, MITOCHONDRIAL"/>
    <property type="match status" value="1"/>
</dbReference>
<feature type="domain" description="TrmE-type G" evidence="7">
    <location>
        <begin position="248"/>
        <end position="423"/>
    </location>
</feature>
<comment type="similarity">
    <text evidence="2 6">Belongs to the TRAFAC class TrmE-Era-EngA-EngB-Septin-like GTPase superfamily. TrmE GTPase family.</text>
</comment>
<dbReference type="CDD" id="cd14858">
    <property type="entry name" value="TrmE_N"/>
    <property type="match status" value="1"/>
</dbReference>
<dbReference type="HAMAP" id="MF_00379">
    <property type="entry name" value="GTPase_MnmE"/>
    <property type="match status" value="1"/>
</dbReference>
<dbReference type="GO" id="GO:0005525">
    <property type="term" value="F:GTP binding"/>
    <property type="evidence" value="ECO:0007669"/>
    <property type="project" value="UniProtKB-KW"/>
</dbReference>
<dbReference type="InterPro" id="IPR027266">
    <property type="entry name" value="TrmE/GcvT-like"/>
</dbReference>
<evidence type="ECO:0000256" key="3">
    <source>
        <dbReference type="ARBA" id="ARBA00022694"/>
    </source>
</evidence>
<keyword evidence="5 6" id="KW-0342">GTP-binding</keyword>
<evidence type="ECO:0000256" key="6">
    <source>
        <dbReference type="RuleBase" id="RU003313"/>
    </source>
</evidence>
<dbReference type="Pfam" id="PF01926">
    <property type="entry name" value="MMR_HSR1"/>
    <property type="match status" value="1"/>
</dbReference>
<dbReference type="PRINTS" id="PR00449">
    <property type="entry name" value="RASTRNSFRMNG"/>
</dbReference>
<dbReference type="NCBIfam" id="TIGR00231">
    <property type="entry name" value="small_GTP"/>
    <property type="match status" value="1"/>
</dbReference>
<dbReference type="FunCoup" id="A0A1D2VKE5">
    <property type="interactions" value="441"/>
</dbReference>
<comment type="subcellular location">
    <subcellularLocation>
        <location evidence="1">Mitochondrion</location>
    </subcellularLocation>
</comment>
<evidence type="ECO:0000259" key="7">
    <source>
        <dbReference type="PROSITE" id="PS51709"/>
    </source>
</evidence>
<dbReference type="EMBL" id="KV454478">
    <property type="protein sequence ID" value="ODV62082.1"/>
    <property type="molecule type" value="Genomic_DNA"/>
</dbReference>
<dbReference type="InterPro" id="IPR005225">
    <property type="entry name" value="Small_GTP-bd"/>
</dbReference>
<dbReference type="InterPro" id="IPR025867">
    <property type="entry name" value="MnmE_helical"/>
</dbReference>
<dbReference type="Gene3D" id="3.40.50.300">
    <property type="entry name" value="P-loop containing nucleotide triphosphate hydrolases"/>
    <property type="match status" value="1"/>
</dbReference>
<keyword evidence="9" id="KW-1185">Reference proteome</keyword>
<dbReference type="Gene3D" id="3.30.1360.120">
    <property type="entry name" value="Probable tRNA modification gtpase trme, domain 1"/>
    <property type="match status" value="1"/>
</dbReference>
<dbReference type="InterPro" id="IPR027368">
    <property type="entry name" value="MnmE_dom2"/>
</dbReference>
<dbReference type="GO" id="GO:0003924">
    <property type="term" value="F:GTPase activity"/>
    <property type="evidence" value="ECO:0007669"/>
    <property type="project" value="InterPro"/>
</dbReference>
<dbReference type="STRING" id="1344418.A0A1D2VKE5"/>
<dbReference type="GO" id="GO:0005743">
    <property type="term" value="C:mitochondrial inner membrane"/>
    <property type="evidence" value="ECO:0007669"/>
    <property type="project" value="EnsemblFungi"/>
</dbReference>
<dbReference type="InterPro" id="IPR031168">
    <property type="entry name" value="G_TrmE"/>
</dbReference>
<accession>A0A1D2VKE5</accession>
<name>A0A1D2VKE5_9ASCO</name>
<dbReference type="OrthoDB" id="188276at2759"/>
<dbReference type="NCBIfam" id="NF003661">
    <property type="entry name" value="PRK05291.1-3"/>
    <property type="match status" value="1"/>
</dbReference>
<evidence type="ECO:0000256" key="5">
    <source>
        <dbReference type="ARBA" id="ARBA00023134"/>
    </source>
</evidence>
<dbReference type="AlphaFoldDB" id="A0A1D2VKE5"/>
<evidence type="ECO:0000256" key="2">
    <source>
        <dbReference type="ARBA" id="ARBA00011043"/>
    </source>
</evidence>
<dbReference type="InterPro" id="IPR006073">
    <property type="entry name" value="GTP-bd"/>
</dbReference>
<dbReference type="GeneID" id="30964077"/>
<dbReference type="Pfam" id="PF12631">
    <property type="entry name" value="MnmE_helical"/>
    <property type="match status" value="1"/>
</dbReference>
<dbReference type="InterPro" id="IPR004520">
    <property type="entry name" value="GTPase_MnmE"/>
</dbReference>